<dbReference type="Proteomes" id="UP001456524">
    <property type="component" value="Unassembled WGS sequence"/>
</dbReference>
<evidence type="ECO:0000256" key="1">
    <source>
        <dbReference type="SAM" id="MobiDB-lite"/>
    </source>
</evidence>
<proteinExistence type="predicted"/>
<feature type="compositionally biased region" description="Acidic residues" evidence="1">
    <location>
        <begin position="127"/>
        <end position="142"/>
    </location>
</feature>
<accession>A0ABR1XMP1</accession>
<feature type="region of interest" description="Disordered" evidence="1">
    <location>
        <begin position="83"/>
        <end position="105"/>
    </location>
</feature>
<feature type="region of interest" description="Disordered" evidence="1">
    <location>
        <begin position="1"/>
        <end position="49"/>
    </location>
</feature>
<feature type="compositionally biased region" description="Low complexity" evidence="1">
    <location>
        <begin position="10"/>
        <end position="24"/>
    </location>
</feature>
<organism evidence="2 3">
    <name type="scientific">Phyllosticta citrichinensis</name>
    <dbReference type="NCBI Taxonomy" id="1130410"/>
    <lineage>
        <taxon>Eukaryota</taxon>
        <taxon>Fungi</taxon>
        <taxon>Dikarya</taxon>
        <taxon>Ascomycota</taxon>
        <taxon>Pezizomycotina</taxon>
        <taxon>Dothideomycetes</taxon>
        <taxon>Dothideomycetes incertae sedis</taxon>
        <taxon>Botryosphaeriales</taxon>
        <taxon>Phyllostictaceae</taxon>
        <taxon>Phyllosticta</taxon>
    </lineage>
</organism>
<feature type="compositionally biased region" description="Basic and acidic residues" evidence="1">
    <location>
        <begin position="143"/>
        <end position="153"/>
    </location>
</feature>
<feature type="compositionally biased region" description="Basic and acidic residues" evidence="1">
    <location>
        <begin position="166"/>
        <end position="184"/>
    </location>
</feature>
<feature type="compositionally biased region" description="Basic residues" evidence="1">
    <location>
        <begin position="185"/>
        <end position="195"/>
    </location>
</feature>
<comment type="caution">
    <text evidence="2">The sequence shown here is derived from an EMBL/GenBank/DDBJ whole genome shotgun (WGS) entry which is preliminary data.</text>
</comment>
<feature type="region of interest" description="Disordered" evidence="1">
    <location>
        <begin position="121"/>
        <end position="237"/>
    </location>
</feature>
<evidence type="ECO:0000313" key="2">
    <source>
        <dbReference type="EMBL" id="KAK8161474.1"/>
    </source>
</evidence>
<evidence type="ECO:0000313" key="3">
    <source>
        <dbReference type="Proteomes" id="UP001456524"/>
    </source>
</evidence>
<dbReference type="EMBL" id="JBBWUH010000007">
    <property type="protein sequence ID" value="KAK8161474.1"/>
    <property type="molecule type" value="Genomic_DNA"/>
</dbReference>
<reference evidence="2 3" key="1">
    <citation type="journal article" date="2022" name="G3 (Bethesda)">
        <title>Enemy or ally: a genomic approach to elucidate the lifestyle of Phyllosticta citrichinaensis.</title>
        <authorList>
            <person name="Buijs V.A."/>
            <person name="Groenewald J.Z."/>
            <person name="Haridas S."/>
            <person name="LaButti K.M."/>
            <person name="Lipzen A."/>
            <person name="Martin F.M."/>
            <person name="Barry K."/>
            <person name="Grigoriev I.V."/>
            <person name="Crous P.W."/>
            <person name="Seidl M.F."/>
        </authorList>
    </citation>
    <scope>NUCLEOTIDE SEQUENCE [LARGE SCALE GENOMIC DNA]</scope>
    <source>
        <strain evidence="2 3">CBS 129764</strain>
    </source>
</reference>
<feature type="compositionally biased region" description="Basic and acidic residues" evidence="1">
    <location>
        <begin position="92"/>
        <end position="105"/>
    </location>
</feature>
<name>A0ABR1XMP1_9PEZI</name>
<gene>
    <name evidence="2" type="ORF">IWX90DRAFT_270251</name>
</gene>
<keyword evidence="3" id="KW-1185">Reference proteome</keyword>
<sequence>MRVAKRRTAQPQPQQREQQQQQQQQEKRLGVADESTSARRAALRHHVKLRRDAATRSTWLQGLLAPSNDSECHVVESRSLGNERSVGVLGGGRERRGAQEEGDHDALPVRWHGIATVRQVFSTPDLSDSDGDGDGDGGDDDNQPAHRTDRETVPGKPRNAIVALEGAREKEKEKEKVKVKESDKRRRVHGWRAGKHPNNPPPHILHIHAHHAPPRPPSAQPNSNPQALRCAALPSGT</sequence>
<protein>
    <submittedName>
        <fullName evidence="2">Uncharacterized protein</fullName>
    </submittedName>
</protein>